<dbReference type="InterPro" id="IPR044842">
    <property type="entry name" value="ALKBH9B/ALKBH10B-like"/>
</dbReference>
<dbReference type="Proteomes" id="UP000504604">
    <property type="component" value="Linkage group LG15"/>
</dbReference>
<evidence type="ECO:0000256" key="2">
    <source>
        <dbReference type="SAM" id="MobiDB-lite"/>
    </source>
</evidence>
<dbReference type="AlphaFoldDB" id="A0A8M8VEW8"/>
<feature type="domain" description="Fe2OG dioxygenase" evidence="3">
    <location>
        <begin position="247"/>
        <end position="344"/>
    </location>
</feature>
<dbReference type="GeneID" id="105178147"/>
<comment type="similarity">
    <text evidence="1">Belongs to the alkB family.</text>
</comment>
<dbReference type="PANTHER" id="PTHR31447:SF5">
    <property type="entry name" value="FE2OG DIOXYGENASE DOMAIN-CONTAINING PROTEIN"/>
    <property type="match status" value="1"/>
</dbReference>
<feature type="region of interest" description="Disordered" evidence="2">
    <location>
        <begin position="375"/>
        <end position="429"/>
    </location>
</feature>
<dbReference type="Gene3D" id="2.60.120.590">
    <property type="entry name" value="Alpha-ketoglutarate-dependent dioxygenase AlkB-like"/>
    <property type="match status" value="1"/>
</dbReference>
<dbReference type="Pfam" id="PF13532">
    <property type="entry name" value="2OG-FeII_Oxy_2"/>
    <property type="match status" value="1"/>
</dbReference>
<proteinExistence type="inferred from homology"/>
<evidence type="ECO:0000313" key="5">
    <source>
        <dbReference type="RefSeq" id="XP_020554744.1"/>
    </source>
</evidence>
<organism evidence="4 5">
    <name type="scientific">Sesamum indicum</name>
    <name type="common">Oriental sesame</name>
    <name type="synonym">Sesamum orientale</name>
    <dbReference type="NCBI Taxonomy" id="4182"/>
    <lineage>
        <taxon>Eukaryota</taxon>
        <taxon>Viridiplantae</taxon>
        <taxon>Streptophyta</taxon>
        <taxon>Embryophyta</taxon>
        <taxon>Tracheophyta</taxon>
        <taxon>Spermatophyta</taxon>
        <taxon>Magnoliopsida</taxon>
        <taxon>eudicotyledons</taxon>
        <taxon>Gunneridae</taxon>
        <taxon>Pentapetalae</taxon>
        <taxon>asterids</taxon>
        <taxon>lamiids</taxon>
        <taxon>Lamiales</taxon>
        <taxon>Pedaliaceae</taxon>
        <taxon>Sesamum</taxon>
    </lineage>
</organism>
<dbReference type="KEGG" id="sind:105178147"/>
<feature type="compositionally biased region" description="Basic residues" evidence="2">
    <location>
        <begin position="414"/>
        <end position="429"/>
    </location>
</feature>
<keyword evidence="4" id="KW-1185">Reference proteome</keyword>
<dbReference type="InterPro" id="IPR005123">
    <property type="entry name" value="Oxoglu/Fe-dep_dioxygenase_dom"/>
</dbReference>
<evidence type="ECO:0000256" key="1">
    <source>
        <dbReference type="ARBA" id="ARBA00007879"/>
    </source>
</evidence>
<dbReference type="SUPFAM" id="SSF51197">
    <property type="entry name" value="Clavaminate synthase-like"/>
    <property type="match status" value="1"/>
</dbReference>
<dbReference type="InterPro" id="IPR037151">
    <property type="entry name" value="AlkB-like_sf"/>
</dbReference>
<dbReference type="InterPro" id="IPR027450">
    <property type="entry name" value="AlkB-like"/>
</dbReference>
<protein>
    <submittedName>
        <fullName evidence="5">Uncharacterized protein LOC105178147</fullName>
    </submittedName>
</protein>
<dbReference type="GO" id="GO:0006402">
    <property type="term" value="P:mRNA catabolic process"/>
    <property type="evidence" value="ECO:0007669"/>
    <property type="project" value="InterPro"/>
</dbReference>
<sequence>MTDPAKAQDGDPFLLNYDAAEVRIAAEFLSNWLPFLSRGLCKSCTQTLSDGIRSLHTAPLASPTVKKSWADMALEDDLAAEENEVGSFINMNDSSVERTSVDELKPKVALSRDQREYIRFSSVQRKKDFICLERVNGKFVNILDGLELHKGVFSAAEQKRIVSYVEQLEEMGRNGQLKERTFSAPQKWMRGKGRVTLQFGCCYNYAVDKNGNPPGILKNETVDPLPHLFKVMIKRLVRWHVLPPSCVPDSCIVNIYEEGDCIPPHIDNHDFVRPFSTVSFLSECEILFGSNLKIVGAGEFAGSYAIPLPVGSVLVINGNGADVAKHCVPAVPAKRISITFRRMDESKRPSGYAPEPDLEGLQPLLVEADRSRKYYASRPRRSSGKPAVGRGDRMDHGRRLIVDNTDARYSGRIRQGHGNRRRFRANSEN</sequence>
<dbReference type="PROSITE" id="PS51471">
    <property type="entry name" value="FE2OG_OXY"/>
    <property type="match status" value="1"/>
</dbReference>
<dbReference type="GO" id="GO:0032451">
    <property type="term" value="F:demethylase activity"/>
    <property type="evidence" value="ECO:0007669"/>
    <property type="project" value="InterPro"/>
</dbReference>
<evidence type="ECO:0000313" key="4">
    <source>
        <dbReference type="Proteomes" id="UP000504604"/>
    </source>
</evidence>
<name>A0A8M8VEW8_SESIN</name>
<evidence type="ECO:0000259" key="3">
    <source>
        <dbReference type="PROSITE" id="PS51471"/>
    </source>
</evidence>
<gene>
    <name evidence="5" type="primary">LOC105178147</name>
</gene>
<accession>A0A8M8VEW8</accession>
<dbReference type="GO" id="GO:0003729">
    <property type="term" value="F:mRNA binding"/>
    <property type="evidence" value="ECO:0007669"/>
    <property type="project" value="InterPro"/>
</dbReference>
<dbReference type="RefSeq" id="XP_020554744.1">
    <property type="nucleotide sequence ID" value="XM_020699085.1"/>
</dbReference>
<dbReference type="OrthoDB" id="271595at2759"/>
<dbReference type="PANTHER" id="PTHR31447">
    <property type="entry name" value="HYDROXYPROLINE-RICH GLYCOPROTEIN FAMILY PROTEIN-RELATED"/>
    <property type="match status" value="1"/>
</dbReference>
<feature type="compositionally biased region" description="Basic and acidic residues" evidence="2">
    <location>
        <begin position="390"/>
        <end position="401"/>
    </location>
</feature>
<reference evidence="5" key="1">
    <citation type="submission" date="2025-08" db="UniProtKB">
        <authorList>
            <consortium name="RefSeq"/>
        </authorList>
    </citation>
    <scope>IDENTIFICATION</scope>
</reference>